<keyword evidence="7" id="KW-1185">Reference proteome</keyword>
<dbReference type="InterPro" id="IPR050315">
    <property type="entry name" value="FAD-oxidoreductase_2"/>
</dbReference>
<dbReference type="InterPro" id="IPR036188">
    <property type="entry name" value="FAD/NAD-bd_sf"/>
</dbReference>
<dbReference type="InterPro" id="IPR027477">
    <property type="entry name" value="Succ_DH/fumarate_Rdtase_cat_sf"/>
</dbReference>
<keyword evidence="4" id="KW-0560">Oxidoreductase</keyword>
<dbReference type="AlphaFoldDB" id="A0A3S0UZ46"/>
<evidence type="ECO:0000256" key="3">
    <source>
        <dbReference type="ARBA" id="ARBA00022827"/>
    </source>
</evidence>
<evidence type="ECO:0000256" key="4">
    <source>
        <dbReference type="ARBA" id="ARBA00023002"/>
    </source>
</evidence>
<keyword evidence="3" id="KW-0274">FAD</keyword>
<feature type="domain" description="FAD-dependent oxidoreductase 2 FAD-binding" evidence="5">
    <location>
        <begin position="12"/>
        <end position="553"/>
    </location>
</feature>
<organism evidence="6 7">
    <name type="scientific">Azospirillum doebereinerae</name>
    <dbReference type="NCBI Taxonomy" id="92933"/>
    <lineage>
        <taxon>Bacteria</taxon>
        <taxon>Pseudomonadati</taxon>
        <taxon>Pseudomonadota</taxon>
        <taxon>Alphaproteobacteria</taxon>
        <taxon>Rhodospirillales</taxon>
        <taxon>Azospirillaceae</taxon>
        <taxon>Azospirillum</taxon>
    </lineage>
</organism>
<proteinExistence type="predicted"/>
<evidence type="ECO:0000256" key="1">
    <source>
        <dbReference type="ARBA" id="ARBA00001974"/>
    </source>
</evidence>
<protein>
    <submittedName>
        <fullName evidence="6">FAD-binding protein</fullName>
    </submittedName>
</protein>
<evidence type="ECO:0000256" key="2">
    <source>
        <dbReference type="ARBA" id="ARBA00022630"/>
    </source>
</evidence>
<accession>A0A3S0UZ46</accession>
<reference evidence="6 7" key="1">
    <citation type="submission" date="2018-12" db="EMBL/GenBank/DDBJ databases">
        <authorList>
            <person name="Yang Y."/>
        </authorList>
    </citation>
    <scope>NUCLEOTIDE SEQUENCE [LARGE SCALE GENOMIC DNA]</scope>
    <source>
        <strain evidence="6 7">GSF71</strain>
    </source>
</reference>
<dbReference type="PANTHER" id="PTHR43400">
    <property type="entry name" value="FUMARATE REDUCTASE"/>
    <property type="match status" value="1"/>
</dbReference>
<dbReference type="PANTHER" id="PTHR43400:SF10">
    <property type="entry name" value="3-OXOSTEROID 1-DEHYDROGENASE"/>
    <property type="match status" value="1"/>
</dbReference>
<dbReference type="RefSeq" id="WP_127002287.1">
    <property type="nucleotide sequence ID" value="NZ_JBNPXW010000019.1"/>
</dbReference>
<dbReference type="GO" id="GO:0008202">
    <property type="term" value="P:steroid metabolic process"/>
    <property type="evidence" value="ECO:0007669"/>
    <property type="project" value="UniProtKB-ARBA"/>
</dbReference>
<evidence type="ECO:0000313" key="7">
    <source>
        <dbReference type="Proteomes" id="UP000280346"/>
    </source>
</evidence>
<dbReference type="SUPFAM" id="SSF56425">
    <property type="entry name" value="Succinate dehydrogenase/fumarate reductase flavoprotein, catalytic domain"/>
    <property type="match status" value="1"/>
</dbReference>
<evidence type="ECO:0000313" key="6">
    <source>
        <dbReference type="EMBL" id="RUQ66389.1"/>
    </source>
</evidence>
<dbReference type="SUPFAM" id="SSF51905">
    <property type="entry name" value="FAD/NAD(P)-binding domain"/>
    <property type="match status" value="1"/>
</dbReference>
<dbReference type="Gene3D" id="3.50.50.60">
    <property type="entry name" value="FAD/NAD(P)-binding domain"/>
    <property type="match status" value="2"/>
</dbReference>
<gene>
    <name evidence="6" type="ORF">EJ913_23015</name>
</gene>
<dbReference type="EMBL" id="RZIJ01000021">
    <property type="protein sequence ID" value="RUQ66389.1"/>
    <property type="molecule type" value="Genomic_DNA"/>
</dbReference>
<evidence type="ECO:0000259" key="5">
    <source>
        <dbReference type="Pfam" id="PF00890"/>
    </source>
</evidence>
<comment type="caution">
    <text evidence="6">The sequence shown here is derived from an EMBL/GenBank/DDBJ whole genome shotgun (WGS) entry which is preliminary data.</text>
</comment>
<dbReference type="Pfam" id="PF00890">
    <property type="entry name" value="FAD_binding_2"/>
    <property type="match status" value="1"/>
</dbReference>
<dbReference type="InterPro" id="IPR003953">
    <property type="entry name" value="FAD-dep_OxRdtase_2_FAD-bd"/>
</dbReference>
<sequence>MAQVTAWDAEVDLLVAGAGPGGMATALVGSLEGLDVMICEKSGQIGGTASTSAGTLWIPGNTQSRRSGYDDTAEKAEIYMDRLVGGTKGRDLRSVYLETGPTAIDYYEANSDVTFLACGRHPDYQANMAGAAVTGRAIVPTPFDGRLLGDDFRLVRPPIGEFMVFGGMMVGKDDIPRLIGRFKSVANFTYSAKLFFRFLSDRVKYPRGTRIVMGNALVARLFYSLRKRKVPIRFDTAIREILREDGRADGRVIGAVVESGGRTLRVRARKGVVLATGGFAHNKEFRAAFMPQPVPVHSLACDTVTGDGLTLGRSIGAKIDGEQHRGGAFWTPVSVTRKAPGWKGLFPHLALDRAKPGLIAVNAAGRRFVNEGASYHDFVEAMFESHKTVPTMPAWLVCDAAFVAKYGIGVVHPGTTNLTPHEKSGYLYTAPTLEELARKIGVDPTGLTDSVRRHNGFAATGSDLDFGKGDTELNRFNGDPQHQPNPCLKAIETAPFVAVAVWPAEIACSAGLATDVDGQVLDESERAIPGLYACGNDMASIMAGTYPGPGTTLGPALVFAYRVARHAAGKVTTPQQQPALAR</sequence>
<name>A0A3S0UZ46_9PROT</name>
<keyword evidence="2" id="KW-0285">Flavoprotein</keyword>
<dbReference type="Proteomes" id="UP000280346">
    <property type="component" value="Unassembled WGS sequence"/>
</dbReference>
<comment type="cofactor">
    <cofactor evidence="1">
        <name>FAD</name>
        <dbReference type="ChEBI" id="CHEBI:57692"/>
    </cofactor>
</comment>
<dbReference type="OrthoDB" id="3178130at2"/>
<dbReference type="GO" id="GO:0016491">
    <property type="term" value="F:oxidoreductase activity"/>
    <property type="evidence" value="ECO:0007669"/>
    <property type="project" value="UniProtKB-KW"/>
</dbReference>